<sequence length="67" mass="7467">MSFMHKVSGKVSQDEGPTSAPEKILKEFIAEDPNSTYTFDSERGAPLSELCREGEDKGRKCIMVCRV</sequence>
<proteinExistence type="predicted"/>
<dbReference type="AlphaFoldDB" id="A0A2G8RQT3"/>
<evidence type="ECO:0000313" key="2">
    <source>
        <dbReference type="EMBL" id="PIL23875.1"/>
    </source>
</evidence>
<reference evidence="2 3" key="1">
    <citation type="journal article" date="2015" name="Sci. Rep.">
        <title>Chromosome-level genome map provides insights into diverse defense mechanisms in the medicinal fungus Ganoderma sinense.</title>
        <authorList>
            <person name="Zhu Y."/>
            <person name="Xu J."/>
            <person name="Sun C."/>
            <person name="Zhou S."/>
            <person name="Xu H."/>
            <person name="Nelson D.R."/>
            <person name="Qian J."/>
            <person name="Song J."/>
            <person name="Luo H."/>
            <person name="Xiang L."/>
            <person name="Li Y."/>
            <person name="Xu Z."/>
            <person name="Ji A."/>
            <person name="Wang L."/>
            <person name="Lu S."/>
            <person name="Hayward A."/>
            <person name="Sun W."/>
            <person name="Li X."/>
            <person name="Schwartz D.C."/>
            <person name="Wang Y."/>
            <person name="Chen S."/>
        </authorList>
    </citation>
    <scope>NUCLEOTIDE SEQUENCE [LARGE SCALE GENOMIC DNA]</scope>
    <source>
        <strain evidence="2 3">ZZ0214-1</strain>
    </source>
</reference>
<accession>A0A2G8RQT3</accession>
<name>A0A2G8RQT3_9APHY</name>
<evidence type="ECO:0000313" key="3">
    <source>
        <dbReference type="Proteomes" id="UP000230002"/>
    </source>
</evidence>
<protein>
    <submittedName>
        <fullName evidence="2">Uncharacterized protein</fullName>
    </submittedName>
</protein>
<dbReference type="EMBL" id="AYKW01000067">
    <property type="protein sequence ID" value="PIL23875.1"/>
    <property type="molecule type" value="Genomic_DNA"/>
</dbReference>
<gene>
    <name evidence="2" type="ORF">GSI_13626</name>
</gene>
<dbReference type="OrthoDB" id="5277092at2759"/>
<feature type="region of interest" description="Disordered" evidence="1">
    <location>
        <begin position="1"/>
        <end position="24"/>
    </location>
</feature>
<organism evidence="2 3">
    <name type="scientific">Ganoderma sinense ZZ0214-1</name>
    <dbReference type="NCBI Taxonomy" id="1077348"/>
    <lineage>
        <taxon>Eukaryota</taxon>
        <taxon>Fungi</taxon>
        <taxon>Dikarya</taxon>
        <taxon>Basidiomycota</taxon>
        <taxon>Agaricomycotina</taxon>
        <taxon>Agaricomycetes</taxon>
        <taxon>Polyporales</taxon>
        <taxon>Polyporaceae</taxon>
        <taxon>Ganoderma</taxon>
    </lineage>
</organism>
<evidence type="ECO:0000256" key="1">
    <source>
        <dbReference type="SAM" id="MobiDB-lite"/>
    </source>
</evidence>
<keyword evidence="3" id="KW-1185">Reference proteome</keyword>
<comment type="caution">
    <text evidence="2">The sequence shown here is derived from an EMBL/GenBank/DDBJ whole genome shotgun (WGS) entry which is preliminary data.</text>
</comment>
<dbReference type="Proteomes" id="UP000230002">
    <property type="component" value="Unassembled WGS sequence"/>
</dbReference>